<evidence type="ECO:0008006" key="3">
    <source>
        <dbReference type="Google" id="ProtNLM"/>
    </source>
</evidence>
<evidence type="ECO:0000313" key="1">
    <source>
        <dbReference type="EMBL" id="OGY17606.1"/>
    </source>
</evidence>
<sequence length="216" mass="24843">MKYDYGKEFDPHQLEPTNIDKLSTGFIPKKSKLLELGCATGFMSKYFTQVKQCRVFGVEIDPEMAKIAAKSCENILVGDLDQPQTWSKIQAVSPFDVVFASAVIEHLQNPWAALQSIKQVLKPQGILIVTTSNIAHWRMRLQLLFGRWNYQPYGTLDNTHLRFFTYDTFRDAVEQAGFVIETIAIDPTGGIKYFNWLARHWPNFYAHQIVIRARKP</sequence>
<protein>
    <recommendedName>
        <fullName evidence="3">Methyltransferase type 11 domain-containing protein</fullName>
    </recommendedName>
</protein>
<evidence type="ECO:0000313" key="2">
    <source>
        <dbReference type="Proteomes" id="UP000177324"/>
    </source>
</evidence>
<dbReference type="SUPFAM" id="SSF53335">
    <property type="entry name" value="S-adenosyl-L-methionine-dependent methyltransferases"/>
    <property type="match status" value="1"/>
</dbReference>
<dbReference type="Gene3D" id="3.40.50.150">
    <property type="entry name" value="Vaccinia Virus protein VP39"/>
    <property type="match status" value="1"/>
</dbReference>
<name>A0A1G1VQD2_9BACT</name>
<dbReference type="EMBL" id="MHCH01000018">
    <property type="protein sequence ID" value="OGY17606.1"/>
    <property type="molecule type" value="Genomic_DNA"/>
</dbReference>
<dbReference type="Proteomes" id="UP000177324">
    <property type="component" value="Unassembled WGS sequence"/>
</dbReference>
<gene>
    <name evidence="1" type="ORF">A2784_00670</name>
</gene>
<comment type="caution">
    <text evidence="1">The sequence shown here is derived from an EMBL/GenBank/DDBJ whole genome shotgun (WGS) entry which is preliminary data.</text>
</comment>
<accession>A0A1G1VQD2</accession>
<dbReference type="CDD" id="cd02440">
    <property type="entry name" value="AdoMet_MTases"/>
    <property type="match status" value="1"/>
</dbReference>
<proteinExistence type="predicted"/>
<dbReference type="InterPro" id="IPR029063">
    <property type="entry name" value="SAM-dependent_MTases_sf"/>
</dbReference>
<reference evidence="1 2" key="1">
    <citation type="journal article" date="2016" name="Nat. Commun.">
        <title>Thousands of microbial genomes shed light on interconnected biogeochemical processes in an aquifer system.</title>
        <authorList>
            <person name="Anantharaman K."/>
            <person name="Brown C.T."/>
            <person name="Hug L.A."/>
            <person name="Sharon I."/>
            <person name="Castelle C.J."/>
            <person name="Probst A.J."/>
            <person name="Thomas B.C."/>
            <person name="Singh A."/>
            <person name="Wilkins M.J."/>
            <person name="Karaoz U."/>
            <person name="Brodie E.L."/>
            <person name="Williams K.H."/>
            <person name="Hubbard S.S."/>
            <person name="Banfield J.F."/>
        </authorList>
    </citation>
    <scope>NUCLEOTIDE SEQUENCE [LARGE SCALE GENOMIC DNA]</scope>
</reference>
<organism evidence="1 2">
    <name type="scientific">Candidatus Chisholmbacteria bacterium RIFCSPHIGHO2_01_FULL_48_12</name>
    <dbReference type="NCBI Taxonomy" id="1797589"/>
    <lineage>
        <taxon>Bacteria</taxon>
        <taxon>Candidatus Chisholmiibacteriota</taxon>
    </lineage>
</organism>
<dbReference type="Pfam" id="PF13489">
    <property type="entry name" value="Methyltransf_23"/>
    <property type="match status" value="1"/>
</dbReference>
<dbReference type="AlphaFoldDB" id="A0A1G1VQD2"/>
<dbReference type="STRING" id="1797589.A2784_00670"/>
<dbReference type="PANTHER" id="PTHR43861">
    <property type="entry name" value="TRANS-ACONITATE 2-METHYLTRANSFERASE-RELATED"/>
    <property type="match status" value="1"/>
</dbReference>